<evidence type="ECO:0000313" key="2">
    <source>
        <dbReference type="Proteomes" id="UP001404845"/>
    </source>
</evidence>
<organism evidence="1 2">
    <name type="scientific">Methylorubrum rhodesianum</name>
    <dbReference type="NCBI Taxonomy" id="29427"/>
    <lineage>
        <taxon>Bacteria</taxon>
        <taxon>Pseudomonadati</taxon>
        <taxon>Pseudomonadota</taxon>
        <taxon>Alphaproteobacteria</taxon>
        <taxon>Hyphomicrobiales</taxon>
        <taxon>Methylobacteriaceae</taxon>
        <taxon>Methylorubrum</taxon>
    </lineage>
</organism>
<sequence>MPPIAGELVPNCDGDEVHGRLPVWLSLWFHADAGTRDVVVLDSFGRQESEAFRADSRTVGTHRLFLLLTSPDSKPAEQLVSALKSVIRNNGLKTV</sequence>
<dbReference type="RefSeq" id="WP_200671492.1">
    <property type="nucleotide sequence ID" value="NZ_JACWCW010000070.1"/>
</dbReference>
<keyword evidence="2" id="KW-1185">Reference proteome</keyword>
<gene>
    <name evidence="1" type="ORF">PUR21_00350</name>
</gene>
<dbReference type="EMBL" id="JAQYXL010000001">
    <property type="protein sequence ID" value="MEN3226137.1"/>
    <property type="molecule type" value="Genomic_DNA"/>
</dbReference>
<reference evidence="1 2" key="1">
    <citation type="journal article" date="2023" name="PLoS ONE">
        <title>Complete genome assembly of Hawai'i environmental nontuberculous mycobacteria reveals unexpected co-isolation with methylobacteria.</title>
        <authorList>
            <person name="Hendrix J."/>
            <person name="Epperson L.E."/>
            <person name="Tong E.I."/>
            <person name="Chan Y.L."/>
            <person name="Hasan N.A."/>
            <person name="Dawrs S.N."/>
            <person name="Norton G.J."/>
            <person name="Virdi R."/>
            <person name="Crooks J.L."/>
            <person name="Chan E.D."/>
            <person name="Honda J.R."/>
            <person name="Strong M."/>
        </authorList>
    </citation>
    <scope>NUCLEOTIDE SEQUENCE [LARGE SCALE GENOMIC DNA]</scope>
    <source>
        <strain evidence="1 2">NJH_HI01</strain>
    </source>
</reference>
<name>A0ABU9Z4K3_9HYPH</name>
<accession>A0ABU9Z4K3</accession>
<dbReference type="Proteomes" id="UP001404845">
    <property type="component" value="Unassembled WGS sequence"/>
</dbReference>
<comment type="caution">
    <text evidence="1">The sequence shown here is derived from an EMBL/GenBank/DDBJ whole genome shotgun (WGS) entry which is preliminary data.</text>
</comment>
<evidence type="ECO:0000313" key="1">
    <source>
        <dbReference type="EMBL" id="MEN3226137.1"/>
    </source>
</evidence>
<protein>
    <submittedName>
        <fullName evidence="1">Uncharacterized protein</fullName>
    </submittedName>
</protein>
<proteinExistence type="predicted"/>